<dbReference type="AlphaFoldDB" id="A0A1S2NZR0"/>
<dbReference type="PANTHER" id="PTHR42815:SF2">
    <property type="entry name" value="FAD-BINDING, PUTATIVE (AFU_ORTHOLOGUE AFUA_6G07600)-RELATED"/>
    <property type="match status" value="1"/>
</dbReference>
<comment type="caution">
    <text evidence="2">The sequence shown here is derived from an EMBL/GenBank/DDBJ whole genome shotgun (WGS) entry which is preliminary data.</text>
</comment>
<protein>
    <recommendedName>
        <fullName evidence="1">Pyridoxamine 5'-phosphate oxidase N-terminal domain-containing protein</fullName>
    </recommendedName>
</protein>
<reference evidence="2 3" key="1">
    <citation type="submission" date="2016-10" db="EMBL/GenBank/DDBJ databases">
        <title>Genome sequence of Streptomyces sp. MUSC 93.</title>
        <authorList>
            <person name="Lee L.-H."/>
            <person name="Ser H.-L."/>
            <person name="Law J.W.-F."/>
        </authorList>
    </citation>
    <scope>NUCLEOTIDE SEQUENCE [LARGE SCALE GENOMIC DNA]</scope>
    <source>
        <strain evidence="2 3">MUSC 93</strain>
    </source>
</reference>
<proteinExistence type="predicted"/>
<feature type="domain" description="Pyridoxamine 5'-phosphate oxidase N-terminal" evidence="1">
    <location>
        <begin position="141"/>
        <end position="231"/>
    </location>
</feature>
<evidence type="ECO:0000313" key="3">
    <source>
        <dbReference type="Proteomes" id="UP000179935"/>
    </source>
</evidence>
<dbReference type="Gene3D" id="2.30.110.10">
    <property type="entry name" value="Electron Transport, Fmn-binding Protein, Chain A"/>
    <property type="match status" value="1"/>
</dbReference>
<dbReference type="Proteomes" id="UP000179935">
    <property type="component" value="Unassembled WGS sequence"/>
</dbReference>
<organism evidence="2 3">
    <name type="scientific">Streptomyces colonosanans</name>
    <dbReference type="NCBI Taxonomy" id="1428652"/>
    <lineage>
        <taxon>Bacteria</taxon>
        <taxon>Bacillati</taxon>
        <taxon>Actinomycetota</taxon>
        <taxon>Actinomycetes</taxon>
        <taxon>Kitasatosporales</taxon>
        <taxon>Streptomycetaceae</taxon>
        <taxon>Streptomyces</taxon>
    </lineage>
</organism>
<evidence type="ECO:0000313" key="2">
    <source>
        <dbReference type="EMBL" id="OIJ86705.1"/>
    </source>
</evidence>
<dbReference type="InterPro" id="IPR011576">
    <property type="entry name" value="Pyridox_Oxase_N"/>
</dbReference>
<name>A0A1S2NZR0_9ACTN</name>
<dbReference type="PANTHER" id="PTHR42815">
    <property type="entry name" value="FAD-BINDING, PUTATIVE (AFU_ORTHOLOGUE AFUA_6G07600)-RELATED"/>
    <property type="match status" value="1"/>
</dbReference>
<keyword evidence="3" id="KW-1185">Reference proteome</keyword>
<sequence>MIRNGFSEVHAAFVGMQRLVVIGWADSGGRIWASTLTGPPGFARTTGPHSLSLVLDRTQLASPSGLLADRPFETGLLFPDRRTGLRLRVNGIARPTKRGLAVDTAQVFTNCPGRLRHWSGPGQHAVAAKQAVSGEMLSPVQQKWITDADTFFIATTSDTGTADASHRGGEPGSVKVVSPTQLVWAERSGNSMFTTLGNLAVNPRAGILFIDGRSGATLHLTGTTRHHLTGEEPIVHFMITHVVQTAPVDVAGLRRQQQLARGVSAG</sequence>
<gene>
    <name evidence="2" type="ORF">BIV24_25965</name>
</gene>
<evidence type="ECO:0000259" key="1">
    <source>
        <dbReference type="Pfam" id="PF01243"/>
    </source>
</evidence>
<dbReference type="InterPro" id="IPR012349">
    <property type="entry name" value="Split_barrel_FMN-bd"/>
</dbReference>
<accession>A0A1S2NZR0</accession>
<dbReference type="EMBL" id="MLYP01000072">
    <property type="protein sequence ID" value="OIJ86705.1"/>
    <property type="molecule type" value="Genomic_DNA"/>
</dbReference>
<dbReference type="Pfam" id="PF01243">
    <property type="entry name" value="PNPOx_N"/>
    <property type="match status" value="1"/>
</dbReference>
<dbReference type="STRING" id="1428652.BIV24_25965"/>
<dbReference type="SUPFAM" id="SSF50475">
    <property type="entry name" value="FMN-binding split barrel"/>
    <property type="match status" value="1"/>
</dbReference>